<organism evidence="1 2">
    <name type="scientific">Paraburkholderia agricolaris</name>
    <dbReference type="NCBI Taxonomy" id="2152888"/>
    <lineage>
        <taxon>Bacteria</taxon>
        <taxon>Pseudomonadati</taxon>
        <taxon>Pseudomonadota</taxon>
        <taxon>Betaproteobacteria</taxon>
        <taxon>Burkholderiales</taxon>
        <taxon>Burkholderiaceae</taxon>
        <taxon>Paraburkholderia</taxon>
    </lineage>
</organism>
<dbReference type="Proteomes" id="UP001629249">
    <property type="component" value="Unassembled WGS sequence"/>
</dbReference>
<gene>
    <name evidence="1" type="ORF">PQR66_19195</name>
</gene>
<dbReference type="RefSeq" id="WP_408329067.1">
    <property type="nucleotide sequence ID" value="NZ_JAQQFH010000008.1"/>
</dbReference>
<accession>A0ABW8ZQ25</accession>
<evidence type="ECO:0000313" key="1">
    <source>
        <dbReference type="EMBL" id="MFL9885177.1"/>
    </source>
</evidence>
<protein>
    <submittedName>
        <fullName evidence="1">PAAR domain-containing protein</fullName>
    </submittedName>
</protein>
<comment type="caution">
    <text evidence="1">The sequence shown here is derived from an EMBL/GenBank/DDBJ whole genome shotgun (WGS) entry which is preliminary data.</text>
</comment>
<name>A0ABW8ZQ25_9BURK</name>
<dbReference type="EMBL" id="JAQQFN010000014">
    <property type="protein sequence ID" value="MFL9885177.1"/>
    <property type="molecule type" value="Genomic_DNA"/>
</dbReference>
<sequence length="62" mass="6333">MTRPFIVLGGKHSRDGAVTNASTIAATAGKGIARRHGRVTYPINSANQIADGNDTVVIEGAG</sequence>
<reference evidence="1 2" key="1">
    <citation type="journal article" date="2024" name="Chem. Sci.">
        <title>Discovery of megapolipeptins by genome mining of a Burkholderiales bacteria collection.</title>
        <authorList>
            <person name="Paulo B.S."/>
            <person name="Recchia M.J.J."/>
            <person name="Lee S."/>
            <person name="Fergusson C.H."/>
            <person name="Romanowski S.B."/>
            <person name="Hernandez A."/>
            <person name="Krull N."/>
            <person name="Liu D.Y."/>
            <person name="Cavanagh H."/>
            <person name="Bos A."/>
            <person name="Gray C.A."/>
            <person name="Murphy B.T."/>
            <person name="Linington R.G."/>
            <person name="Eustaquio A.S."/>
        </authorList>
    </citation>
    <scope>NUCLEOTIDE SEQUENCE [LARGE SCALE GENOMIC DNA]</scope>
    <source>
        <strain evidence="1 2">RL16-012-BIC-B</strain>
    </source>
</reference>
<evidence type="ECO:0000313" key="2">
    <source>
        <dbReference type="Proteomes" id="UP001629249"/>
    </source>
</evidence>
<proteinExistence type="predicted"/>
<keyword evidence="2" id="KW-1185">Reference proteome</keyword>